<reference evidence="1 2" key="1">
    <citation type="submission" date="2021-10" db="EMBL/GenBank/DDBJ databases">
        <authorList>
            <person name="Koch H."/>
        </authorList>
    </citation>
    <scope>NUCLEOTIDE SEQUENCE [LARGE SCALE GENOMIC DNA]</scope>
    <source>
        <strain evidence="1">6680</strain>
    </source>
</reference>
<proteinExistence type="predicted"/>
<accession>A0ABN8AI16</accession>
<protein>
    <submittedName>
        <fullName evidence="1">Uncharacterized protein</fullName>
    </submittedName>
</protein>
<sequence length="58" mass="6319">MAAQIERIKVGLDLICYFLPVTSLGSCNNGSSSPAIFPANPCLKGPVMQQIRAEHRKF</sequence>
<organism evidence="1 2">
    <name type="scientific">Candidatus Nitrotoga arctica</name>
    <dbReference type="NCBI Taxonomy" id="453162"/>
    <lineage>
        <taxon>Bacteria</taxon>
        <taxon>Pseudomonadati</taxon>
        <taxon>Pseudomonadota</taxon>
        <taxon>Betaproteobacteria</taxon>
        <taxon>Nitrosomonadales</taxon>
        <taxon>Gallionellaceae</taxon>
        <taxon>Candidatus Nitrotoga</taxon>
    </lineage>
</organism>
<keyword evidence="2" id="KW-1185">Reference proteome</keyword>
<dbReference type="Proteomes" id="UP000839052">
    <property type="component" value="Chromosome"/>
</dbReference>
<name>A0ABN8AI16_9PROT</name>
<dbReference type="PROSITE" id="PS51257">
    <property type="entry name" value="PROKAR_LIPOPROTEIN"/>
    <property type="match status" value="1"/>
</dbReference>
<evidence type="ECO:0000313" key="1">
    <source>
        <dbReference type="EMBL" id="CAG9931436.1"/>
    </source>
</evidence>
<gene>
    <name evidence="1" type="ORF">NTG6680_0183</name>
</gene>
<evidence type="ECO:0000313" key="2">
    <source>
        <dbReference type="Proteomes" id="UP000839052"/>
    </source>
</evidence>
<dbReference type="EMBL" id="OU912926">
    <property type="protein sequence ID" value="CAG9931436.1"/>
    <property type="molecule type" value="Genomic_DNA"/>
</dbReference>